<dbReference type="Proteomes" id="UP000028045">
    <property type="component" value="Unassembled WGS sequence"/>
</dbReference>
<reference evidence="1 2" key="1">
    <citation type="journal article" date="2014" name="BMC Genomics">
        <title>Comparative genome sequencing reveals chemotype-specific gene clusters in the toxigenic black mold Stachybotrys.</title>
        <authorList>
            <person name="Semeiks J."/>
            <person name="Borek D."/>
            <person name="Otwinowski Z."/>
            <person name="Grishin N.V."/>
        </authorList>
    </citation>
    <scope>NUCLEOTIDE SEQUENCE [LARGE SCALE GENOMIC DNA]</scope>
    <source>
        <strain evidence="2">CBS 109288 / IBT 7711</strain>
    </source>
</reference>
<organism evidence="1 2">
    <name type="scientific">Stachybotrys chartarum (strain CBS 109288 / IBT 7711)</name>
    <name type="common">Toxic black mold</name>
    <name type="synonym">Stilbospora chartarum</name>
    <dbReference type="NCBI Taxonomy" id="1280523"/>
    <lineage>
        <taxon>Eukaryota</taxon>
        <taxon>Fungi</taxon>
        <taxon>Dikarya</taxon>
        <taxon>Ascomycota</taxon>
        <taxon>Pezizomycotina</taxon>
        <taxon>Sordariomycetes</taxon>
        <taxon>Hypocreomycetidae</taxon>
        <taxon>Hypocreales</taxon>
        <taxon>Stachybotryaceae</taxon>
        <taxon>Stachybotrys</taxon>
    </lineage>
</organism>
<sequence>MGLSPASIEAPLAPCKGLRPFDKSVVHMYSVNPMTWGESLVRLVDWMGVKPLHLGIPVRRIRGWAAHEVQFPVEEFTGRPEYQAVHARARSSGPQRGDAMLDLLGKAASNSLFSSVDVEAFTWLKNRIQIDMSV</sequence>
<gene>
    <name evidence="1" type="ORF">S7711_11016</name>
</gene>
<keyword evidence="2" id="KW-1185">Reference proteome</keyword>
<evidence type="ECO:0000313" key="2">
    <source>
        <dbReference type="Proteomes" id="UP000028045"/>
    </source>
</evidence>
<protein>
    <submittedName>
        <fullName evidence="1">Uncharacterized protein</fullName>
    </submittedName>
</protein>
<dbReference type="HOGENOM" id="CLU_1897559_0_0_1"/>
<proteinExistence type="predicted"/>
<name>A0A084AW94_STACB</name>
<dbReference type="EMBL" id="KL648521">
    <property type="protein sequence ID" value="KEY69573.1"/>
    <property type="molecule type" value="Genomic_DNA"/>
</dbReference>
<dbReference type="AlphaFoldDB" id="A0A084AW94"/>
<evidence type="ECO:0000313" key="1">
    <source>
        <dbReference type="EMBL" id="KEY69573.1"/>
    </source>
</evidence>
<accession>A0A084AW94</accession>